<organism evidence="2 3">
    <name type="scientific">Algoriphagus boritolerans DSM 17298 = JCM 18970</name>
    <dbReference type="NCBI Taxonomy" id="1120964"/>
    <lineage>
        <taxon>Bacteria</taxon>
        <taxon>Pseudomonadati</taxon>
        <taxon>Bacteroidota</taxon>
        <taxon>Cytophagia</taxon>
        <taxon>Cytophagales</taxon>
        <taxon>Cyclobacteriaceae</taxon>
        <taxon>Algoriphagus</taxon>
    </lineage>
</organism>
<evidence type="ECO:0000256" key="1">
    <source>
        <dbReference type="SAM" id="MobiDB-lite"/>
    </source>
</evidence>
<name>A0A1H6AKF7_9BACT</name>
<protein>
    <submittedName>
        <fullName evidence="2">Uncharacterized protein</fullName>
    </submittedName>
</protein>
<evidence type="ECO:0000313" key="2">
    <source>
        <dbReference type="EMBL" id="SEG48892.1"/>
    </source>
</evidence>
<dbReference type="EMBL" id="FNVR01000047">
    <property type="protein sequence ID" value="SEG48892.1"/>
    <property type="molecule type" value="Genomic_DNA"/>
</dbReference>
<gene>
    <name evidence="2" type="ORF">SAMN03080598_04186</name>
</gene>
<evidence type="ECO:0000313" key="3">
    <source>
        <dbReference type="Proteomes" id="UP000236736"/>
    </source>
</evidence>
<dbReference type="Proteomes" id="UP000236736">
    <property type="component" value="Unassembled WGS sequence"/>
</dbReference>
<keyword evidence="3" id="KW-1185">Reference proteome</keyword>
<proteinExistence type="predicted"/>
<sequence>MNWFLWELDFLGSKIKPVDPQRNGGEVDQSEREKIAGIKFDPLRGRGDGHAHSFSTGFTRGY</sequence>
<dbReference type="AlphaFoldDB" id="A0A1H6AKF7"/>
<reference evidence="3" key="1">
    <citation type="submission" date="2016-10" db="EMBL/GenBank/DDBJ databases">
        <authorList>
            <person name="Varghese N."/>
            <person name="Submissions S."/>
        </authorList>
    </citation>
    <scope>NUCLEOTIDE SEQUENCE [LARGE SCALE GENOMIC DNA]</scope>
    <source>
        <strain evidence="3">DSM 17298</strain>
    </source>
</reference>
<accession>A0A1H6AKF7</accession>
<feature type="compositionally biased region" description="Basic and acidic residues" evidence="1">
    <location>
        <begin position="38"/>
        <end position="51"/>
    </location>
</feature>
<dbReference type="RefSeq" id="WP_103926724.1">
    <property type="nucleotide sequence ID" value="NZ_FNVR01000047.1"/>
</dbReference>
<feature type="compositionally biased region" description="Polar residues" evidence="1">
    <location>
        <begin position="53"/>
        <end position="62"/>
    </location>
</feature>
<feature type="region of interest" description="Disordered" evidence="1">
    <location>
        <begin position="38"/>
        <end position="62"/>
    </location>
</feature>